<keyword evidence="1" id="KW-0238">DNA-binding</keyword>
<dbReference type="InterPro" id="IPR000835">
    <property type="entry name" value="HTH_MarR-typ"/>
</dbReference>
<dbReference type="PANTHER" id="PTHR33164:SF89">
    <property type="entry name" value="MARR FAMILY REGULATORY PROTEIN"/>
    <property type="match status" value="1"/>
</dbReference>
<keyword evidence="4" id="KW-1185">Reference proteome</keyword>
<comment type="caution">
    <text evidence="3">The sequence shown here is derived from an EMBL/GenBank/DDBJ whole genome shotgun (WGS) entry which is preliminary data.</text>
</comment>
<accession>A0ABW3UI79</accession>
<feature type="domain" description="HTH marR-type" evidence="2">
    <location>
        <begin position="1"/>
        <end position="135"/>
    </location>
</feature>
<organism evidence="3 4">
    <name type="scientific">Paenibacillus vulneris</name>
    <dbReference type="NCBI Taxonomy" id="1133364"/>
    <lineage>
        <taxon>Bacteria</taxon>
        <taxon>Bacillati</taxon>
        <taxon>Bacillota</taxon>
        <taxon>Bacilli</taxon>
        <taxon>Bacillales</taxon>
        <taxon>Paenibacillaceae</taxon>
        <taxon>Paenibacillus</taxon>
    </lineage>
</organism>
<dbReference type="PANTHER" id="PTHR33164">
    <property type="entry name" value="TRANSCRIPTIONAL REGULATOR, MARR FAMILY"/>
    <property type="match status" value="1"/>
</dbReference>
<dbReference type="SMART" id="SM00347">
    <property type="entry name" value="HTH_MARR"/>
    <property type="match status" value="1"/>
</dbReference>
<dbReference type="PROSITE" id="PS50995">
    <property type="entry name" value="HTH_MARR_2"/>
    <property type="match status" value="1"/>
</dbReference>
<proteinExistence type="predicted"/>
<dbReference type="Gene3D" id="1.10.10.10">
    <property type="entry name" value="Winged helix-like DNA-binding domain superfamily/Winged helix DNA-binding domain"/>
    <property type="match status" value="1"/>
</dbReference>
<name>A0ABW3UI79_9BACL</name>
<dbReference type="InterPro" id="IPR036390">
    <property type="entry name" value="WH_DNA-bd_sf"/>
</dbReference>
<dbReference type="PRINTS" id="PR00598">
    <property type="entry name" value="HTHMARR"/>
</dbReference>
<gene>
    <name evidence="3" type="ORF">ACFQ4B_03765</name>
</gene>
<evidence type="ECO:0000313" key="3">
    <source>
        <dbReference type="EMBL" id="MFD1219229.1"/>
    </source>
</evidence>
<evidence type="ECO:0000256" key="1">
    <source>
        <dbReference type="ARBA" id="ARBA00023125"/>
    </source>
</evidence>
<reference evidence="4" key="1">
    <citation type="journal article" date="2019" name="Int. J. Syst. Evol. Microbiol.">
        <title>The Global Catalogue of Microorganisms (GCM) 10K type strain sequencing project: providing services to taxonomists for standard genome sequencing and annotation.</title>
        <authorList>
            <consortium name="The Broad Institute Genomics Platform"/>
            <consortium name="The Broad Institute Genome Sequencing Center for Infectious Disease"/>
            <person name="Wu L."/>
            <person name="Ma J."/>
        </authorList>
    </citation>
    <scope>NUCLEOTIDE SEQUENCE [LARGE SCALE GENOMIC DNA]</scope>
    <source>
        <strain evidence="4">CCUG 53270</strain>
    </source>
</reference>
<dbReference type="InterPro" id="IPR036388">
    <property type="entry name" value="WH-like_DNA-bd_sf"/>
</dbReference>
<dbReference type="InterPro" id="IPR039422">
    <property type="entry name" value="MarR/SlyA-like"/>
</dbReference>
<dbReference type="EMBL" id="JBHTLU010000008">
    <property type="protein sequence ID" value="MFD1219229.1"/>
    <property type="molecule type" value="Genomic_DNA"/>
</dbReference>
<dbReference type="SUPFAM" id="SSF46785">
    <property type="entry name" value="Winged helix' DNA-binding domain"/>
    <property type="match status" value="1"/>
</dbReference>
<dbReference type="Proteomes" id="UP001597180">
    <property type="component" value="Unassembled WGS sequence"/>
</dbReference>
<protein>
    <submittedName>
        <fullName evidence="3">MarR family winged helix-turn-helix transcriptional regulator</fullName>
    </submittedName>
</protein>
<dbReference type="Pfam" id="PF12802">
    <property type="entry name" value="MarR_2"/>
    <property type="match status" value="1"/>
</dbReference>
<evidence type="ECO:0000259" key="2">
    <source>
        <dbReference type="PROSITE" id="PS50995"/>
    </source>
</evidence>
<sequence length="145" mass="16934">MSRAMQIGNSIRKLTKIFNATMGKDLKEIGLTTPQIATIGQVYFERKTIGQISECTQLSYSTVSGIIDRLERDGWLERVRDESDRRIVWIRRTSKIEAVKEKLHFFQESFYENLLADLNQEELDTIIRSLDLLTTYLEKKVEEKT</sequence>
<evidence type="ECO:0000313" key="4">
    <source>
        <dbReference type="Proteomes" id="UP001597180"/>
    </source>
</evidence>
<dbReference type="RefSeq" id="WP_079909927.1">
    <property type="nucleotide sequence ID" value="NZ_BAABJG010000028.1"/>
</dbReference>